<evidence type="ECO:0000256" key="4">
    <source>
        <dbReference type="ARBA" id="ARBA00022884"/>
    </source>
</evidence>
<dbReference type="InterPro" id="IPR051094">
    <property type="entry name" value="Diverse_Catalytic_Enzymes"/>
</dbReference>
<evidence type="ECO:0000256" key="5">
    <source>
        <dbReference type="HAMAP-Rule" id="MF_00335"/>
    </source>
</evidence>
<dbReference type="InterPro" id="IPR022711">
    <property type="entry name" value="RNase_Y_N"/>
</dbReference>
<comment type="similarity">
    <text evidence="5">Belongs to the RNase Y family.</text>
</comment>
<evidence type="ECO:0000313" key="8">
    <source>
        <dbReference type="EMBL" id="MEJ6400077.1"/>
    </source>
</evidence>
<keyword evidence="4 5" id="KW-0694">RNA-binding</keyword>
<evidence type="ECO:0000256" key="2">
    <source>
        <dbReference type="ARBA" id="ARBA00022759"/>
    </source>
</evidence>
<feature type="domain" description="HD" evidence="7">
    <location>
        <begin position="333"/>
        <end position="426"/>
    </location>
</feature>
<keyword evidence="9" id="KW-1185">Reference proteome</keyword>
<dbReference type="SMART" id="SM00471">
    <property type="entry name" value="HDc"/>
    <property type="match status" value="1"/>
</dbReference>
<dbReference type="PROSITE" id="PS51831">
    <property type="entry name" value="HD"/>
    <property type="match status" value="1"/>
</dbReference>
<dbReference type="Pfam" id="PF01966">
    <property type="entry name" value="HD"/>
    <property type="match status" value="1"/>
</dbReference>
<dbReference type="InterPro" id="IPR003607">
    <property type="entry name" value="HD/PDEase_dom"/>
</dbReference>
<accession>A0ABU8SLG6</accession>
<dbReference type="EC" id="3.1.-.-" evidence="5 6"/>
<dbReference type="PANTHER" id="PTHR35795:SF1">
    <property type="entry name" value="BIS(5'-NUCLEOSYL)-TETRAPHOSPHATASE, SYMMETRICAL"/>
    <property type="match status" value="1"/>
</dbReference>
<dbReference type="Gene3D" id="1.10.3210.10">
    <property type="entry name" value="Hypothetical protein af1432"/>
    <property type="match status" value="1"/>
</dbReference>
<dbReference type="HAMAP" id="MF_00335">
    <property type="entry name" value="RNase_Y"/>
    <property type="match status" value="1"/>
</dbReference>
<keyword evidence="3 5" id="KW-0378">Hydrolase</keyword>
<protein>
    <recommendedName>
        <fullName evidence="5 6">Ribonuclease Y</fullName>
        <shortName evidence="5">RNase Y</shortName>
        <ecNumber evidence="5 6">3.1.-.-</ecNumber>
    </recommendedName>
</protein>
<dbReference type="InterPro" id="IPR006674">
    <property type="entry name" value="HD_domain"/>
</dbReference>
<dbReference type="InterPro" id="IPR017705">
    <property type="entry name" value="Ribonuclease_Y"/>
</dbReference>
<reference evidence="8 9" key="1">
    <citation type="submission" date="2023-10" db="EMBL/GenBank/DDBJ databases">
        <title>Nicoliella lavandulae sp. nov. isolated from Lavandula angustifolia flowers.</title>
        <authorList>
            <person name="Alcantara C."/>
            <person name="Zuniga M."/>
            <person name="Landete J.M."/>
            <person name="Monedero V."/>
        </authorList>
    </citation>
    <scope>NUCLEOTIDE SEQUENCE [LARGE SCALE GENOMIC DNA]</scope>
    <source>
        <strain evidence="8 9">Es01</strain>
    </source>
</reference>
<evidence type="ECO:0000256" key="1">
    <source>
        <dbReference type="ARBA" id="ARBA00022722"/>
    </source>
</evidence>
<organism evidence="8 9">
    <name type="scientific">Nicoliella lavandulae</name>
    <dbReference type="NCBI Taxonomy" id="3082954"/>
    <lineage>
        <taxon>Bacteria</taxon>
        <taxon>Bacillati</taxon>
        <taxon>Bacillota</taxon>
        <taxon>Bacilli</taxon>
        <taxon>Lactobacillales</taxon>
        <taxon>Lactobacillaceae</taxon>
        <taxon>Nicoliella</taxon>
    </lineage>
</organism>
<dbReference type="SUPFAM" id="SSF109604">
    <property type="entry name" value="HD-domain/PDEase-like"/>
    <property type="match status" value="1"/>
</dbReference>
<evidence type="ECO:0000256" key="3">
    <source>
        <dbReference type="ARBA" id="ARBA00022801"/>
    </source>
</evidence>
<keyword evidence="2 5" id="KW-0255">Endonuclease</keyword>
<keyword evidence="1 5" id="KW-0540">Nuclease</keyword>
<dbReference type="NCBIfam" id="TIGR03319">
    <property type="entry name" value="RNase_Y"/>
    <property type="match status" value="1"/>
</dbReference>
<comment type="caution">
    <text evidence="8">The sequence shown here is derived from an EMBL/GenBank/DDBJ whole genome shotgun (WGS) entry which is preliminary data.</text>
</comment>
<dbReference type="PANTHER" id="PTHR35795">
    <property type="entry name" value="SLR1885 PROTEIN"/>
    <property type="match status" value="1"/>
</dbReference>
<name>A0ABU8SLG6_9LACO</name>
<dbReference type="RefSeq" id="WP_339959898.1">
    <property type="nucleotide sequence ID" value="NZ_JAWMWH010000001.1"/>
</dbReference>
<dbReference type="Pfam" id="PF12072">
    <property type="entry name" value="RNase_Y_N"/>
    <property type="match status" value="1"/>
</dbReference>
<evidence type="ECO:0000313" key="9">
    <source>
        <dbReference type="Proteomes" id="UP001370590"/>
    </source>
</evidence>
<evidence type="ECO:0000256" key="6">
    <source>
        <dbReference type="NCBIfam" id="TIGR03319"/>
    </source>
</evidence>
<comment type="function">
    <text evidence="5">Endoribonuclease that initiates mRNA decay.</text>
</comment>
<evidence type="ECO:0000259" key="7">
    <source>
        <dbReference type="PROSITE" id="PS51831"/>
    </source>
</evidence>
<proteinExistence type="inferred from homology"/>
<dbReference type="EMBL" id="JAWMWH010000001">
    <property type="protein sequence ID" value="MEJ6400077.1"/>
    <property type="molecule type" value="Genomic_DNA"/>
</dbReference>
<gene>
    <name evidence="5 8" type="primary">rny</name>
    <name evidence="8" type="ORF">R4146_02640</name>
</gene>
<dbReference type="Proteomes" id="UP001370590">
    <property type="component" value="Unassembled WGS sequence"/>
</dbReference>
<dbReference type="InterPro" id="IPR006675">
    <property type="entry name" value="HDIG_dom"/>
</dbReference>
<dbReference type="NCBIfam" id="TIGR00277">
    <property type="entry name" value="HDIG"/>
    <property type="match status" value="1"/>
</dbReference>
<dbReference type="CDD" id="cd00077">
    <property type="entry name" value="HDc"/>
    <property type="match status" value="1"/>
</dbReference>
<sequence>MFPLFGIVMVFVGIAGGVVASNKQTSKKLAQAKRDADDYLATKLAHIENKKQRIIKKNHRSTAEYQQTILEDLNTQRADNVTRETRIRQHDEYLRQLANRIDDDEIRFNEIKATNAQNKQHVKETLAHADQLIVDRHAVLNQRSLLDDETVKQMVLDDTKTELDRERDVEVKYMTESTETYANRIADNVIIEAIQRGPEDVPRSHIERTVNVPNAETRNRLLSHDEQHLRLIETLTGTQLMFDPDEYLLLHIVTHDPIRREIVRRALNALIVSRQINNANIETQVNNARHNVNDELRETGEDVVLSLHLGAMHPDLMKIIGRLKFRTSYGQNVLYHSIEVAQIAGVLASELGLDARMARRAGMLHDIGKAIDHEVEGTHVELGVKIAETYHENPIVVNAIAAHHGDVEPISLIATLISTSDAISGARPGARSESVEEYVSRLKNLEKIADAQKGVKESYAIQAGREIRIIVNPKELNDEEMSKMTQKVRDQIEQDLTYPGKIKVTSIRKLSAVQYVGYNPNHPKRRRYANAAN</sequence>